<accession>M0LWA5</accession>
<feature type="transmembrane region" description="Helical" evidence="1">
    <location>
        <begin position="12"/>
        <end position="29"/>
    </location>
</feature>
<feature type="transmembrane region" description="Helical" evidence="1">
    <location>
        <begin position="190"/>
        <end position="207"/>
    </location>
</feature>
<evidence type="ECO:0000256" key="1">
    <source>
        <dbReference type="SAM" id="Phobius"/>
    </source>
</evidence>
<dbReference type="PATRIC" id="fig|1132509.6.peg.2820"/>
<feature type="transmembrane region" description="Helical" evidence="1">
    <location>
        <begin position="49"/>
        <end position="75"/>
    </location>
</feature>
<feature type="transmembrane region" description="Helical" evidence="1">
    <location>
        <begin position="87"/>
        <end position="108"/>
    </location>
</feature>
<keyword evidence="1" id="KW-1133">Transmembrane helix</keyword>
<organism evidence="2 3">
    <name type="scientific">Halococcus hamelinensis 100A6</name>
    <dbReference type="NCBI Taxonomy" id="1132509"/>
    <lineage>
        <taxon>Archaea</taxon>
        <taxon>Methanobacteriati</taxon>
        <taxon>Methanobacteriota</taxon>
        <taxon>Stenosarchaea group</taxon>
        <taxon>Halobacteria</taxon>
        <taxon>Halobacteriales</taxon>
        <taxon>Halococcaceae</taxon>
        <taxon>Halococcus</taxon>
    </lineage>
</organism>
<dbReference type="Proteomes" id="UP000011566">
    <property type="component" value="Unassembled WGS sequence"/>
</dbReference>
<name>M0LWA5_9EURY</name>
<evidence type="ECO:0008006" key="4">
    <source>
        <dbReference type="Google" id="ProtNLM"/>
    </source>
</evidence>
<dbReference type="Pfam" id="PF14329">
    <property type="entry name" value="DUF4386"/>
    <property type="match status" value="1"/>
</dbReference>
<dbReference type="EMBL" id="AOMB01000033">
    <property type="protein sequence ID" value="EMA37751.1"/>
    <property type="molecule type" value="Genomic_DNA"/>
</dbReference>
<feature type="transmembrane region" description="Helical" evidence="1">
    <location>
        <begin position="167"/>
        <end position="184"/>
    </location>
</feature>
<protein>
    <recommendedName>
        <fullName evidence="4">DUF4386 domain-containing protein</fullName>
    </recommendedName>
</protein>
<keyword evidence="3" id="KW-1185">Reference proteome</keyword>
<sequence>MGGIAALSQAAVYVGAMVLFLGILIPAGYGASTDPMQNVAFLADNQTAVYVVNVLVYVASSVLVAVLALALYDLLKASSPVLTQTATVFGLIWAGVLMATAMIASIGLTTVVDLYGQDPAQAASLWMAIEVVQDGLGGGTEIVGGIWVLLASLAALRAGVLPRVLNYLGAVIGAAGIVSVVPALGGLVDLFGLGAIVWFAWLGIVLLRTNPSALKAQETQQEPAAGRPST</sequence>
<dbReference type="RefSeq" id="WP_007694271.1">
    <property type="nucleotide sequence ID" value="NZ_AJRK01000395.1"/>
</dbReference>
<dbReference type="AlphaFoldDB" id="M0LWA5"/>
<evidence type="ECO:0000313" key="2">
    <source>
        <dbReference type="EMBL" id="EMA37751.1"/>
    </source>
</evidence>
<dbReference type="OrthoDB" id="214641at2157"/>
<keyword evidence="1" id="KW-0812">Transmembrane</keyword>
<gene>
    <name evidence="2" type="ORF">C447_12285</name>
</gene>
<reference evidence="2 3" key="1">
    <citation type="journal article" date="2014" name="PLoS Genet.">
        <title>Phylogenetically driven sequencing of extremely halophilic archaea reveals strategies for static and dynamic osmo-response.</title>
        <authorList>
            <person name="Becker E.A."/>
            <person name="Seitzer P.M."/>
            <person name="Tritt A."/>
            <person name="Larsen D."/>
            <person name="Krusor M."/>
            <person name="Yao A.I."/>
            <person name="Wu D."/>
            <person name="Madern D."/>
            <person name="Eisen J.A."/>
            <person name="Darling A.E."/>
            <person name="Facciotti M.T."/>
        </authorList>
    </citation>
    <scope>NUCLEOTIDE SEQUENCE [LARGE SCALE GENOMIC DNA]</scope>
    <source>
        <strain evidence="2 3">100A6</strain>
    </source>
</reference>
<dbReference type="InterPro" id="IPR025495">
    <property type="entry name" value="DUF4386"/>
</dbReference>
<comment type="caution">
    <text evidence="2">The sequence shown here is derived from an EMBL/GenBank/DDBJ whole genome shotgun (WGS) entry which is preliminary data.</text>
</comment>
<evidence type="ECO:0000313" key="3">
    <source>
        <dbReference type="Proteomes" id="UP000011566"/>
    </source>
</evidence>
<keyword evidence="1" id="KW-0472">Membrane</keyword>
<proteinExistence type="predicted"/>